<name>A0A0D6EQF3_SPOSA</name>
<gene>
    <name evidence="1" type="primary">SPOSA6832_03849</name>
</gene>
<reference evidence="2" key="1">
    <citation type="submission" date="2015-02" db="EMBL/GenBank/DDBJ databases">
        <authorList>
            <person name="Gon?alves P."/>
        </authorList>
    </citation>
    <scope>NUCLEOTIDE SEQUENCE [LARGE SCALE GENOMIC DNA]</scope>
</reference>
<accession>A0A0D6EQF3</accession>
<protein>
    <submittedName>
        <fullName evidence="1">SPOSA6832_03849-mRNA-1:cds</fullName>
    </submittedName>
</protein>
<sequence>MYDPARVITDDVDLPAEALKWAAPDYGDRLRRRNEDQGAMDGLEWSRGRRVVFVGDSSTDAKERLDGRHDRSNVEAFCNQHSSSGAVYSTPHYHIKAHCSFPDLNLTLTSWFHYGVSPAHESEPPDAWNIPAIPTSRPNENPSPYSIEERLREVWVPDAAAAARPELIVLNSFFWDVRYFAYRARHFNHSLHLQREERALTYSELAWHRARVQVLVESVREAFPGVPVMFRLGQQRRTHRNEGNVAVYQMNQSLRALMAELRVPIFEYDDQHLSPGAPATLFGDMALYYLKRAVEGWDKCPKT</sequence>
<proteinExistence type="predicted"/>
<keyword evidence="2" id="KW-1185">Reference proteome</keyword>
<evidence type="ECO:0000313" key="2">
    <source>
        <dbReference type="Proteomes" id="UP000243876"/>
    </source>
</evidence>
<dbReference type="OrthoDB" id="2588793at2759"/>
<dbReference type="AlphaFoldDB" id="A0A0D6EQF3"/>
<dbReference type="Proteomes" id="UP000243876">
    <property type="component" value="Unassembled WGS sequence"/>
</dbReference>
<evidence type="ECO:0000313" key="1">
    <source>
        <dbReference type="EMBL" id="CEQ42073.1"/>
    </source>
</evidence>
<organism evidence="1 2">
    <name type="scientific">Sporidiobolus salmonicolor</name>
    <name type="common">Yeast-like fungus</name>
    <name type="synonym">Sporobolomyces salmonicolor</name>
    <dbReference type="NCBI Taxonomy" id="5005"/>
    <lineage>
        <taxon>Eukaryota</taxon>
        <taxon>Fungi</taxon>
        <taxon>Dikarya</taxon>
        <taxon>Basidiomycota</taxon>
        <taxon>Pucciniomycotina</taxon>
        <taxon>Microbotryomycetes</taxon>
        <taxon>Sporidiobolales</taxon>
        <taxon>Sporidiobolaceae</taxon>
        <taxon>Sporobolomyces</taxon>
    </lineage>
</organism>
<dbReference type="EMBL" id="CENE01000020">
    <property type="protein sequence ID" value="CEQ42073.1"/>
    <property type="molecule type" value="Genomic_DNA"/>
</dbReference>